<sequence length="70" mass="7183">MTQRLVSVGDDFTLPAAVKVADTNLPTRLSDGQLSATYALKSEVPPTTLDGGNATSTYDGSFNFDGGSAA</sequence>
<protein>
    <submittedName>
        <fullName evidence="1">Uncharacterized protein</fullName>
    </submittedName>
</protein>
<dbReference type="RefSeq" id="YP_009815231.1">
    <property type="nucleotide sequence ID" value="NC_048091.1"/>
</dbReference>
<evidence type="ECO:0000313" key="2">
    <source>
        <dbReference type="Proteomes" id="UP000277028"/>
    </source>
</evidence>
<gene>
    <name evidence="1" type="primary">29</name>
    <name evidence="1" type="ORF">PBI_BRIDGETTE_29</name>
</gene>
<name>A0A3G2KE67_9CAUD</name>
<dbReference type="KEGG" id="vg:55006453"/>
<organism evidence="1 2">
    <name type="scientific">Arthrobacter phage Bridgette</name>
    <dbReference type="NCBI Taxonomy" id="2419949"/>
    <lineage>
        <taxon>Viruses</taxon>
        <taxon>Duplodnaviria</taxon>
        <taxon>Heunggongvirae</taxon>
        <taxon>Uroviricota</taxon>
        <taxon>Caudoviricetes</taxon>
        <taxon>Bridgettevirus</taxon>
        <taxon>Bridgettevirus bridgette</taxon>
    </lineage>
</organism>
<dbReference type="EMBL" id="MH834603">
    <property type="protein sequence ID" value="AYN57296.1"/>
    <property type="molecule type" value="Genomic_DNA"/>
</dbReference>
<dbReference type="GeneID" id="55006453"/>
<keyword evidence="2" id="KW-1185">Reference proteome</keyword>
<proteinExistence type="predicted"/>
<dbReference type="Proteomes" id="UP000277028">
    <property type="component" value="Segment"/>
</dbReference>
<reference evidence="1 2" key="1">
    <citation type="submission" date="2018-09" db="EMBL/GenBank/DDBJ databases">
        <authorList>
            <person name="Rimple P.A."/>
            <person name="Stoner T.H."/>
            <person name="Garlena R.A."/>
            <person name="Russell D.A."/>
            <person name="Pope W.H."/>
            <person name="Jacobs-Sera D."/>
            <person name="Hatfull G.F."/>
        </authorList>
    </citation>
    <scope>NUCLEOTIDE SEQUENCE [LARGE SCALE GENOMIC DNA]</scope>
</reference>
<evidence type="ECO:0000313" key="1">
    <source>
        <dbReference type="EMBL" id="AYN57296.1"/>
    </source>
</evidence>
<accession>A0A3G2KE67</accession>